<feature type="compositionally biased region" description="Low complexity" evidence="1">
    <location>
        <begin position="184"/>
        <end position="200"/>
    </location>
</feature>
<feature type="compositionally biased region" description="Polar residues" evidence="1">
    <location>
        <begin position="201"/>
        <end position="212"/>
    </location>
</feature>
<protein>
    <submittedName>
        <fullName evidence="2">Uncharacterized protein</fullName>
    </submittedName>
</protein>
<feature type="region of interest" description="Disordered" evidence="1">
    <location>
        <begin position="184"/>
        <end position="212"/>
    </location>
</feature>
<dbReference type="Proteomes" id="UP001311799">
    <property type="component" value="Unassembled WGS sequence"/>
</dbReference>
<dbReference type="EMBL" id="JAWDEY010000033">
    <property type="protein sequence ID" value="KAK6588395.1"/>
    <property type="molecule type" value="Genomic_DNA"/>
</dbReference>
<name>A0AAV9XXZ4_9CRYT</name>
<organism evidence="2 3">
    <name type="scientific">Cryptosporidium xiaoi</name>
    <dbReference type="NCBI Taxonomy" id="659607"/>
    <lineage>
        <taxon>Eukaryota</taxon>
        <taxon>Sar</taxon>
        <taxon>Alveolata</taxon>
        <taxon>Apicomplexa</taxon>
        <taxon>Conoidasida</taxon>
        <taxon>Coccidia</taxon>
        <taxon>Eucoccidiorida</taxon>
        <taxon>Eimeriorina</taxon>
        <taxon>Cryptosporidiidae</taxon>
        <taxon>Cryptosporidium</taxon>
    </lineage>
</organism>
<keyword evidence="3" id="KW-1185">Reference proteome</keyword>
<gene>
    <name evidence="2" type="ORF">RS030_5697</name>
</gene>
<comment type="caution">
    <text evidence="2">The sequence shown here is derived from an EMBL/GenBank/DDBJ whole genome shotgun (WGS) entry which is preliminary data.</text>
</comment>
<dbReference type="AlphaFoldDB" id="A0AAV9XXZ4"/>
<reference evidence="2 3" key="1">
    <citation type="submission" date="2023-10" db="EMBL/GenBank/DDBJ databases">
        <title>Comparative genomics analysis reveals potential genetic determinants of host preference in Cryptosporidium xiaoi.</title>
        <authorList>
            <person name="Xiao L."/>
            <person name="Li J."/>
        </authorList>
    </citation>
    <scope>NUCLEOTIDE SEQUENCE [LARGE SCALE GENOMIC DNA]</scope>
    <source>
        <strain evidence="2 3">52996</strain>
    </source>
</reference>
<evidence type="ECO:0000256" key="1">
    <source>
        <dbReference type="SAM" id="MobiDB-lite"/>
    </source>
</evidence>
<accession>A0AAV9XXZ4</accession>
<evidence type="ECO:0000313" key="3">
    <source>
        <dbReference type="Proteomes" id="UP001311799"/>
    </source>
</evidence>
<evidence type="ECO:0000313" key="2">
    <source>
        <dbReference type="EMBL" id="KAK6588395.1"/>
    </source>
</evidence>
<proteinExistence type="predicted"/>
<sequence length="212" mass="25344">MLPNNRRKSIRKCVLDTEIPNGLKYRIRKEIIKERKKLRDIIDERVEKENKFENELGMDYKNLGDEELYSRIKYLENKRVCLIKILSEKEEIYSQILRKVDELRQKKSRVDISKELEANKIREMKSLENNTLIFHQRVDKLINFINENRKLSSYNINENANFNDKTREYTNNKGDTDNFNISNNYTNHNNNTVDNQNNENSYNSASSPPLYS</sequence>